<dbReference type="EMBL" id="BAAFSV010000006">
    <property type="protein sequence ID" value="GAB1320240.1"/>
    <property type="molecule type" value="Genomic_DNA"/>
</dbReference>
<feature type="compositionally biased region" description="Low complexity" evidence="2">
    <location>
        <begin position="182"/>
        <end position="206"/>
    </location>
</feature>
<feature type="coiled-coil region" evidence="1">
    <location>
        <begin position="311"/>
        <end position="373"/>
    </location>
</feature>
<gene>
    <name evidence="3" type="ORF">MFIFM68171_10450</name>
</gene>
<evidence type="ECO:0000256" key="2">
    <source>
        <dbReference type="SAM" id="MobiDB-lite"/>
    </source>
</evidence>
<feature type="compositionally biased region" description="Low complexity" evidence="2">
    <location>
        <begin position="59"/>
        <end position="79"/>
    </location>
</feature>
<dbReference type="Proteomes" id="UP001628179">
    <property type="component" value="Unassembled WGS sequence"/>
</dbReference>
<keyword evidence="1" id="KW-0175">Coiled coil</keyword>
<organism evidence="3 4">
    <name type="scientific">Madurella fahalii</name>
    <dbReference type="NCBI Taxonomy" id="1157608"/>
    <lineage>
        <taxon>Eukaryota</taxon>
        <taxon>Fungi</taxon>
        <taxon>Dikarya</taxon>
        <taxon>Ascomycota</taxon>
        <taxon>Pezizomycotina</taxon>
        <taxon>Sordariomycetes</taxon>
        <taxon>Sordariomycetidae</taxon>
        <taxon>Sordariales</taxon>
        <taxon>Sordariales incertae sedis</taxon>
        <taxon>Madurella</taxon>
    </lineage>
</organism>
<protein>
    <submittedName>
        <fullName evidence="3">Uncharacterized protein</fullName>
    </submittedName>
</protein>
<evidence type="ECO:0000256" key="1">
    <source>
        <dbReference type="SAM" id="Coils"/>
    </source>
</evidence>
<reference evidence="3 4" key="1">
    <citation type="submission" date="2024-09" db="EMBL/GenBank/DDBJ databases">
        <title>Itraconazole resistance in Madurella fahalii resulting from another homologue of gene encoding cytochrome P450 14-alpha sterol demethylase (CYP51).</title>
        <authorList>
            <person name="Yoshioka I."/>
            <person name="Fahal A.H."/>
            <person name="Kaneko S."/>
            <person name="Yaguchi T."/>
        </authorList>
    </citation>
    <scope>NUCLEOTIDE SEQUENCE [LARGE SCALE GENOMIC DNA]</scope>
    <source>
        <strain evidence="3 4">IFM 68171</strain>
    </source>
</reference>
<feature type="region of interest" description="Disordered" evidence="2">
    <location>
        <begin position="1"/>
        <end position="215"/>
    </location>
</feature>
<feature type="compositionally biased region" description="Basic residues" evidence="2">
    <location>
        <begin position="404"/>
        <end position="417"/>
    </location>
</feature>
<evidence type="ECO:0000313" key="3">
    <source>
        <dbReference type="EMBL" id="GAB1320240.1"/>
    </source>
</evidence>
<comment type="caution">
    <text evidence="3">The sequence shown here is derived from an EMBL/GenBank/DDBJ whole genome shotgun (WGS) entry which is preliminary data.</text>
</comment>
<proteinExistence type="predicted"/>
<feature type="compositionally biased region" description="Polar residues" evidence="2">
    <location>
        <begin position="1"/>
        <end position="13"/>
    </location>
</feature>
<feature type="region of interest" description="Disordered" evidence="2">
    <location>
        <begin position="403"/>
        <end position="491"/>
    </location>
</feature>
<evidence type="ECO:0000313" key="4">
    <source>
        <dbReference type="Proteomes" id="UP001628179"/>
    </source>
</evidence>
<dbReference type="GeneID" id="98181192"/>
<dbReference type="RefSeq" id="XP_070921970.1">
    <property type="nucleotide sequence ID" value="XM_071065869.1"/>
</dbReference>
<name>A0ABQ0GR87_9PEZI</name>
<feature type="compositionally biased region" description="Polar residues" evidence="2">
    <location>
        <begin position="464"/>
        <end position="475"/>
    </location>
</feature>
<feature type="compositionally biased region" description="Acidic residues" evidence="2">
    <location>
        <begin position="424"/>
        <end position="437"/>
    </location>
</feature>
<sequence length="579" mass="62269">MLSDNPAVSSPQSGFCPPTQAVPAPLRTSSAQVAIPDYGYVSPRQQLERRAVTPGSPFQPSQKPQQQQRQQQQQQQQHQHGLNAPRPSLSPLSEYHSGFTDEDLGPPCPSPSPSPSPYTIANHRRQHSFPNLLPLALGSRTPSPTRKTHQRYASDQMPFTGDGKSNGKAWASDSPRGGGGLVSWLSGSAGANGTSKDTTTPDTTPTQLRRSTASSDVATLPKNTATAASRFMSAISSRFNPAATTNTSVVDGDDVDDELCNLNLEAALFPHGAPISDRDPFSPAAFKNLHMNALGLLNKLQTAYRERVTALREMQAERSAQRDELEEAETRAQHLKMQLEGMSRKAHENERAMRSLMEELAAERRAREEERRLAAADKALLSPLEGAEGASMVSEDLGVDEDRRRRRWTRRTSHRTSWKSSGGEGDEYDSDENESAESESVFSRCRSPALASPLPPPPLPPQTAAHTAPSSSDGASPTMAVVIDGPGTATPHVKSVNATPKQKSGQQMSAFQKIIKGFSGDSGEGYGADGCANCKGQDASVAWDTVSLLKDENKHLKTRVGELEVAVEGALDLVNGIGL</sequence>
<feature type="compositionally biased region" description="Pro residues" evidence="2">
    <location>
        <begin position="106"/>
        <end position="116"/>
    </location>
</feature>
<accession>A0ABQ0GR87</accession>
<keyword evidence="4" id="KW-1185">Reference proteome</keyword>